<evidence type="ECO:0000313" key="3">
    <source>
        <dbReference type="Proteomes" id="UP000232633"/>
    </source>
</evidence>
<protein>
    <submittedName>
        <fullName evidence="2">Small hydrophobic protein</fullName>
    </submittedName>
</protein>
<feature type="transmembrane region" description="Helical" evidence="1">
    <location>
        <begin position="5"/>
        <end position="26"/>
    </location>
</feature>
<dbReference type="RefSeq" id="YP_009505524.1">
    <property type="nucleotide sequence ID" value="NC_038284.1"/>
</dbReference>
<evidence type="ECO:0000256" key="1">
    <source>
        <dbReference type="SAM" id="Phobius"/>
    </source>
</evidence>
<reference evidence="2 3" key="1">
    <citation type="journal article" date="2011" name="Virus Res.">
        <title>Characterization of Durham virus, a novel rhabdovirus that encodes both a C and SH protein.</title>
        <authorList>
            <person name="Allison A.B."/>
            <person name="Palacios G."/>
            <person name="Travassos da Rosa A."/>
            <person name="Popov V.L."/>
            <person name="Lu L."/>
            <person name="Xiao S.Y."/>
            <person name="Detoy K."/>
            <person name="Briese T."/>
            <person name="Lipkin W.I."/>
            <person name="Keel M.K."/>
            <person name="Stallknecht D.E."/>
            <person name="Bishop G.R."/>
            <person name="Tesh R.B."/>
        </authorList>
    </citation>
    <scope>NUCLEOTIDE SEQUENCE [LARGE SCALE GENOMIC DNA]</scope>
</reference>
<organism evidence="2 3">
    <name type="scientific">Durham virus</name>
    <dbReference type="NCBI Taxonomy" id="710545"/>
    <lineage>
        <taxon>Viruses</taxon>
        <taxon>Riboviria</taxon>
        <taxon>Orthornavirae</taxon>
        <taxon>Negarnaviricota</taxon>
        <taxon>Haploviricotina</taxon>
        <taxon>Monjiviricetes</taxon>
        <taxon>Mononegavirales</taxon>
        <taxon>Rhabdoviridae</taxon>
        <taxon>Alpharhabdovirinae</taxon>
        <taxon>Tupavirus</taxon>
        <taxon>Tupavirus durham</taxon>
    </lineage>
</organism>
<proteinExistence type="predicted"/>
<keyword evidence="1" id="KW-1133">Transmembrane helix</keyword>
<dbReference type="Proteomes" id="UP000232633">
    <property type="component" value="Segment"/>
</dbReference>
<dbReference type="KEGG" id="vg:37616364"/>
<sequence>MYVELLVLGLFFLCGQRIFLFGLVYLLGRFNLLWFVFDAIMFCLWVFCKNLPSEVLRLTGDWLKPSWESFQEEMYSS</sequence>
<feature type="transmembrane region" description="Helical" evidence="1">
    <location>
        <begin position="32"/>
        <end position="48"/>
    </location>
</feature>
<dbReference type="EMBL" id="FJ952155">
    <property type="protein sequence ID" value="ADB88762.1"/>
    <property type="molecule type" value="Viral_cRNA"/>
</dbReference>
<keyword evidence="1" id="KW-0812">Transmembrane</keyword>
<evidence type="ECO:0000313" key="2">
    <source>
        <dbReference type="EMBL" id="ADB88762.1"/>
    </source>
</evidence>
<keyword evidence="1" id="KW-0472">Membrane</keyword>
<keyword evidence="3" id="KW-1185">Reference proteome</keyword>
<accession>D6C4E7</accession>
<name>D6C4E7_9RHAB</name>
<dbReference type="GeneID" id="37616364"/>